<gene>
    <name evidence="12" type="ORF">TREES_T100017642</name>
</gene>
<keyword evidence="12" id="KW-0645">Protease</keyword>
<keyword evidence="7" id="KW-0472">Membrane</keyword>
<evidence type="ECO:0000256" key="2">
    <source>
        <dbReference type="ARBA" id="ARBA00006150"/>
    </source>
</evidence>
<dbReference type="Gene3D" id="2.140.10.30">
    <property type="entry name" value="Dipeptidylpeptidase IV, N-terminal domain"/>
    <property type="match status" value="1"/>
</dbReference>
<dbReference type="GO" id="GO:0006508">
    <property type="term" value="P:proteolysis"/>
    <property type="evidence" value="ECO:0007669"/>
    <property type="project" value="InterPro"/>
</dbReference>
<dbReference type="Pfam" id="PF00930">
    <property type="entry name" value="DPPIV_N"/>
    <property type="match status" value="1"/>
</dbReference>
<protein>
    <submittedName>
        <fullName evidence="12">Dipeptidyl aminopeptidase-like protein 6</fullName>
    </submittedName>
</protein>
<evidence type="ECO:0000256" key="6">
    <source>
        <dbReference type="ARBA" id="ARBA00022989"/>
    </source>
</evidence>
<reference evidence="13" key="1">
    <citation type="submission" date="2012-07" db="EMBL/GenBank/DDBJ databases">
        <title>Genome of the Chinese tree shrew, a rising model animal genetically related to primates.</title>
        <authorList>
            <person name="Zhang G."/>
            <person name="Fan Y."/>
            <person name="Yao Y."/>
            <person name="Huang Z."/>
        </authorList>
    </citation>
    <scope>NUCLEOTIDE SEQUENCE [LARGE SCALE GENOMIC DNA]</scope>
</reference>
<keyword evidence="9" id="KW-0325">Glycoprotein</keyword>
<evidence type="ECO:0000256" key="7">
    <source>
        <dbReference type="ARBA" id="ARBA00023136"/>
    </source>
</evidence>
<comment type="subcellular location">
    <subcellularLocation>
        <location evidence="1">Cell membrane</location>
        <topology evidence="1">Single-pass type II membrane protein</topology>
    </subcellularLocation>
</comment>
<evidence type="ECO:0000313" key="12">
    <source>
        <dbReference type="EMBL" id="ELW69775.1"/>
    </source>
</evidence>
<organism evidence="12 13">
    <name type="scientific">Tupaia chinensis</name>
    <name type="common">Chinese tree shrew</name>
    <name type="synonym">Tupaia belangeri chinensis</name>
    <dbReference type="NCBI Taxonomy" id="246437"/>
    <lineage>
        <taxon>Eukaryota</taxon>
        <taxon>Metazoa</taxon>
        <taxon>Chordata</taxon>
        <taxon>Craniata</taxon>
        <taxon>Vertebrata</taxon>
        <taxon>Euteleostomi</taxon>
        <taxon>Mammalia</taxon>
        <taxon>Eutheria</taxon>
        <taxon>Euarchontoglires</taxon>
        <taxon>Scandentia</taxon>
        <taxon>Tupaiidae</taxon>
        <taxon>Tupaia</taxon>
    </lineage>
</organism>
<accession>L9L3L5</accession>
<keyword evidence="8" id="KW-1015">Disulfide bond</keyword>
<proteinExistence type="inferred from homology"/>
<dbReference type="GO" id="GO:1901379">
    <property type="term" value="P:regulation of potassium ion transmembrane transport"/>
    <property type="evidence" value="ECO:0007669"/>
    <property type="project" value="TreeGrafter"/>
</dbReference>
<keyword evidence="5" id="KW-0735">Signal-anchor</keyword>
<dbReference type="AlphaFoldDB" id="L9L3L5"/>
<dbReference type="GO" id="GO:0004177">
    <property type="term" value="F:aminopeptidase activity"/>
    <property type="evidence" value="ECO:0007669"/>
    <property type="project" value="UniProtKB-KW"/>
</dbReference>
<feature type="region of interest" description="Disordered" evidence="10">
    <location>
        <begin position="270"/>
        <end position="326"/>
    </location>
</feature>
<evidence type="ECO:0000313" key="13">
    <source>
        <dbReference type="Proteomes" id="UP000011518"/>
    </source>
</evidence>
<dbReference type="GO" id="GO:0008076">
    <property type="term" value="C:voltage-gated potassium channel complex"/>
    <property type="evidence" value="ECO:0007669"/>
    <property type="project" value="TreeGrafter"/>
</dbReference>
<dbReference type="STRING" id="246437.L9L3L5"/>
<keyword evidence="13" id="KW-1185">Reference proteome</keyword>
<evidence type="ECO:0000256" key="3">
    <source>
        <dbReference type="ARBA" id="ARBA00022475"/>
    </source>
</evidence>
<evidence type="ECO:0000256" key="5">
    <source>
        <dbReference type="ARBA" id="ARBA00022968"/>
    </source>
</evidence>
<keyword evidence="6" id="KW-1133">Transmembrane helix</keyword>
<feature type="compositionally biased region" description="Polar residues" evidence="10">
    <location>
        <begin position="312"/>
        <end position="323"/>
    </location>
</feature>
<keyword evidence="3" id="KW-1003">Cell membrane</keyword>
<sequence>MALGIVLTQNRAFPIGPGDFRPATALPCGGRAAPLPCPGVDRQPHCPALGWTGREHYITMVKWATSTKVAVTWLNRAQNVSILTLCDATTGVCTKNEEPLFSKDGRKFFFVRAIPQGGRGKFYHITVSSSQPNSSNDNIQSITSGDWDVTRILSYDEKRSKIYFLSTEDLPRRRQLYSASTVGTFNRQCLSCDLVENCTYFSASFSPSTDFFLLKCEDIEGVLSSECKDRTVNAGGGYAAMCNDAPWRRKSAFPEFRILNASPCGGRARGQAGGDLAMEMPRVDVSQSRKRSPLGSRKDRDPSKESPAATLPDSTTRSCSRVSAQGKGGHGALYLLGLLLPRSEASSFQLCTCEIYPQYTPMVPWQSGRGQKFHFHRTEPQAQMVTLENKLRQELNVVSAFTRPFFSQKALDHVEPLFRGPLLCIASAHFREPPRDVRKRPVRGRDVSLQKYRPVYGSVLP</sequence>
<evidence type="ECO:0000256" key="8">
    <source>
        <dbReference type="ARBA" id="ARBA00023157"/>
    </source>
</evidence>
<dbReference type="GO" id="GO:0015459">
    <property type="term" value="F:potassium channel regulator activity"/>
    <property type="evidence" value="ECO:0007669"/>
    <property type="project" value="TreeGrafter"/>
</dbReference>
<evidence type="ECO:0000256" key="9">
    <source>
        <dbReference type="ARBA" id="ARBA00023180"/>
    </source>
</evidence>
<evidence type="ECO:0000256" key="10">
    <source>
        <dbReference type="SAM" id="MobiDB-lite"/>
    </source>
</evidence>
<dbReference type="Proteomes" id="UP000011518">
    <property type="component" value="Unassembled WGS sequence"/>
</dbReference>
<keyword evidence="4" id="KW-0812">Transmembrane</keyword>
<reference evidence="13" key="2">
    <citation type="journal article" date="2013" name="Nat. Commun.">
        <title>Genome of the Chinese tree shrew.</title>
        <authorList>
            <person name="Fan Y."/>
            <person name="Huang Z.Y."/>
            <person name="Cao C.C."/>
            <person name="Chen C.S."/>
            <person name="Chen Y.X."/>
            <person name="Fan D.D."/>
            <person name="He J."/>
            <person name="Hou H.L."/>
            <person name="Hu L."/>
            <person name="Hu X.T."/>
            <person name="Jiang X.T."/>
            <person name="Lai R."/>
            <person name="Lang Y.S."/>
            <person name="Liang B."/>
            <person name="Liao S.G."/>
            <person name="Mu D."/>
            <person name="Ma Y.Y."/>
            <person name="Niu Y.Y."/>
            <person name="Sun X.Q."/>
            <person name="Xia J.Q."/>
            <person name="Xiao J."/>
            <person name="Xiong Z.Q."/>
            <person name="Xu L."/>
            <person name="Yang L."/>
            <person name="Zhang Y."/>
            <person name="Zhao W."/>
            <person name="Zhao X.D."/>
            <person name="Zheng Y.T."/>
            <person name="Zhou J.M."/>
            <person name="Zhu Y.B."/>
            <person name="Zhang G.J."/>
            <person name="Wang J."/>
            <person name="Yao Y.G."/>
        </authorList>
    </citation>
    <scope>NUCLEOTIDE SEQUENCE [LARGE SCALE GENOMIC DNA]</scope>
</reference>
<dbReference type="SUPFAM" id="SSF82171">
    <property type="entry name" value="DPP6 N-terminal domain-like"/>
    <property type="match status" value="1"/>
</dbReference>
<evidence type="ECO:0000256" key="1">
    <source>
        <dbReference type="ARBA" id="ARBA00004401"/>
    </source>
</evidence>
<feature type="domain" description="Dipeptidylpeptidase IV N-terminal" evidence="11">
    <location>
        <begin position="53"/>
        <end position="218"/>
    </location>
</feature>
<dbReference type="PANTHER" id="PTHR11731:SF20">
    <property type="entry name" value="DIPEPTIDYL AMINOPEPTIDASE-LIKE PROTEIN 6"/>
    <property type="match status" value="1"/>
</dbReference>
<dbReference type="EMBL" id="KB320521">
    <property type="protein sequence ID" value="ELW69775.1"/>
    <property type="molecule type" value="Genomic_DNA"/>
</dbReference>
<evidence type="ECO:0000256" key="4">
    <source>
        <dbReference type="ARBA" id="ARBA00022692"/>
    </source>
</evidence>
<keyword evidence="12" id="KW-0031">Aminopeptidase</keyword>
<keyword evidence="12" id="KW-0378">Hydrolase</keyword>
<comment type="similarity">
    <text evidence="2">Belongs to the peptidase S9B family.</text>
</comment>
<dbReference type="PANTHER" id="PTHR11731">
    <property type="entry name" value="PROTEASE FAMILY S9B,C DIPEPTIDYL-PEPTIDASE IV-RELATED"/>
    <property type="match status" value="1"/>
</dbReference>
<evidence type="ECO:0000259" key="11">
    <source>
        <dbReference type="Pfam" id="PF00930"/>
    </source>
</evidence>
<dbReference type="InParanoid" id="L9L3L5"/>
<dbReference type="InterPro" id="IPR002469">
    <property type="entry name" value="Peptidase_S9B_N"/>
</dbReference>
<dbReference type="InterPro" id="IPR050278">
    <property type="entry name" value="Serine_Prot_S9B/DPPIV"/>
</dbReference>
<name>L9L3L5_TUPCH</name>